<keyword evidence="1" id="KW-0175">Coiled coil</keyword>
<evidence type="ECO:0000313" key="3">
    <source>
        <dbReference type="EMBL" id="KAK5614327.1"/>
    </source>
</evidence>
<dbReference type="EMBL" id="JAHHUM010001165">
    <property type="protein sequence ID" value="KAK5614327.1"/>
    <property type="molecule type" value="Genomic_DNA"/>
</dbReference>
<name>A0AAV9S024_9TELE</name>
<accession>A0AAV9S024</accession>
<evidence type="ECO:0000256" key="1">
    <source>
        <dbReference type="SAM" id="Coils"/>
    </source>
</evidence>
<dbReference type="AlphaFoldDB" id="A0AAV9S024"/>
<keyword evidence="4" id="KW-1185">Reference proteome</keyword>
<protein>
    <submittedName>
        <fullName evidence="3">Uncharacterized protein</fullName>
    </submittedName>
</protein>
<proteinExistence type="predicted"/>
<evidence type="ECO:0000313" key="4">
    <source>
        <dbReference type="Proteomes" id="UP001311232"/>
    </source>
</evidence>
<organism evidence="3 4">
    <name type="scientific">Crenichthys baileyi</name>
    <name type="common">White River springfish</name>
    <dbReference type="NCBI Taxonomy" id="28760"/>
    <lineage>
        <taxon>Eukaryota</taxon>
        <taxon>Metazoa</taxon>
        <taxon>Chordata</taxon>
        <taxon>Craniata</taxon>
        <taxon>Vertebrata</taxon>
        <taxon>Euteleostomi</taxon>
        <taxon>Actinopterygii</taxon>
        <taxon>Neopterygii</taxon>
        <taxon>Teleostei</taxon>
        <taxon>Neoteleostei</taxon>
        <taxon>Acanthomorphata</taxon>
        <taxon>Ovalentaria</taxon>
        <taxon>Atherinomorphae</taxon>
        <taxon>Cyprinodontiformes</taxon>
        <taxon>Goodeidae</taxon>
        <taxon>Crenichthys</taxon>
    </lineage>
</organism>
<sequence length="123" mass="14098">MLRFVLKQKHEEDLAAAIDKWERVLAASDRENQKIQRAQKQADLSRRPLEDELQALTDRLEKIQAQLNSVLSDPDVEQTAVAELTSKVKGKFNKQEQQRKKLPTVVETDTSTVKKSPDDMDKV</sequence>
<comment type="caution">
    <text evidence="3">The sequence shown here is derived from an EMBL/GenBank/DDBJ whole genome shotgun (WGS) entry which is preliminary data.</text>
</comment>
<evidence type="ECO:0000256" key="2">
    <source>
        <dbReference type="SAM" id="MobiDB-lite"/>
    </source>
</evidence>
<reference evidence="3 4" key="1">
    <citation type="submission" date="2021-06" db="EMBL/GenBank/DDBJ databases">
        <authorList>
            <person name="Palmer J.M."/>
        </authorList>
    </citation>
    <scope>NUCLEOTIDE SEQUENCE [LARGE SCALE GENOMIC DNA]</scope>
    <source>
        <strain evidence="3 4">MEX-2019</strain>
        <tissue evidence="3">Muscle</tissue>
    </source>
</reference>
<feature type="region of interest" description="Disordered" evidence="2">
    <location>
        <begin position="87"/>
        <end position="123"/>
    </location>
</feature>
<gene>
    <name evidence="3" type="ORF">CRENBAI_003162</name>
</gene>
<dbReference type="Proteomes" id="UP001311232">
    <property type="component" value="Unassembled WGS sequence"/>
</dbReference>
<feature type="coiled-coil region" evidence="1">
    <location>
        <begin position="18"/>
        <end position="73"/>
    </location>
</feature>